<dbReference type="InterPro" id="IPR006133">
    <property type="entry name" value="DNA-dir_DNA_pol_B_exonuc"/>
</dbReference>
<dbReference type="CDD" id="cd05785">
    <property type="entry name" value="DNA_polB_like2_exo"/>
    <property type="match status" value="1"/>
</dbReference>
<dbReference type="SUPFAM" id="SSF56672">
    <property type="entry name" value="DNA/RNA polymerases"/>
    <property type="match status" value="1"/>
</dbReference>
<feature type="domain" description="DNA-directed DNA polymerase family B exonuclease" evidence="9">
    <location>
        <begin position="177"/>
        <end position="281"/>
    </location>
</feature>
<dbReference type="GO" id="GO:0003677">
    <property type="term" value="F:DNA binding"/>
    <property type="evidence" value="ECO:0007669"/>
    <property type="project" value="UniProtKB-KW"/>
</dbReference>
<dbReference type="PANTHER" id="PTHR10322:SF23">
    <property type="entry name" value="DNA POLYMERASE DELTA CATALYTIC SUBUNIT"/>
    <property type="match status" value="1"/>
</dbReference>
<dbReference type="InterPro" id="IPR006134">
    <property type="entry name" value="DNA-dir_DNA_pol_B_multi_dom"/>
</dbReference>
<dbReference type="InterPro" id="IPR050240">
    <property type="entry name" value="DNA_pol_type-B"/>
</dbReference>
<keyword evidence="5" id="KW-0239">DNA-directed DNA polymerase</keyword>
<reference evidence="10 11" key="1">
    <citation type="submission" date="2016-11" db="EMBL/GenBank/DDBJ databases">
        <title>Study of marine rhodopsin-containing bacteria.</title>
        <authorList>
            <person name="Yoshizawa S."/>
            <person name="Kumagai Y."/>
            <person name="Kogure K."/>
        </authorList>
    </citation>
    <scope>NUCLEOTIDE SEQUENCE [LARGE SCALE GENOMIC DNA]</scope>
    <source>
        <strain evidence="10 11">SG-29</strain>
    </source>
</reference>
<dbReference type="EMBL" id="MQWB01000001">
    <property type="protein sequence ID" value="OZC04642.1"/>
    <property type="molecule type" value="Genomic_DNA"/>
</dbReference>
<dbReference type="InterPro" id="IPR036397">
    <property type="entry name" value="RNaseH_sf"/>
</dbReference>
<organism evidence="10 11">
    <name type="scientific">Rubricoccus marinus</name>
    <dbReference type="NCBI Taxonomy" id="716817"/>
    <lineage>
        <taxon>Bacteria</taxon>
        <taxon>Pseudomonadati</taxon>
        <taxon>Rhodothermota</taxon>
        <taxon>Rhodothermia</taxon>
        <taxon>Rhodothermales</taxon>
        <taxon>Rubricoccaceae</taxon>
        <taxon>Rubricoccus</taxon>
    </lineage>
</organism>
<dbReference type="GO" id="GO:0003887">
    <property type="term" value="F:DNA-directed DNA polymerase activity"/>
    <property type="evidence" value="ECO:0007669"/>
    <property type="project" value="UniProtKB-KW"/>
</dbReference>
<evidence type="ECO:0000256" key="5">
    <source>
        <dbReference type="ARBA" id="ARBA00022932"/>
    </source>
</evidence>
<comment type="caution">
    <text evidence="10">The sequence shown here is derived from an EMBL/GenBank/DDBJ whole genome shotgun (WGS) entry which is preliminary data.</text>
</comment>
<evidence type="ECO:0000256" key="6">
    <source>
        <dbReference type="ARBA" id="ARBA00023125"/>
    </source>
</evidence>
<gene>
    <name evidence="10" type="ORF">BSZ36_07470</name>
</gene>
<dbReference type="InterPro" id="IPR023211">
    <property type="entry name" value="DNA_pol_palm_dom_sf"/>
</dbReference>
<dbReference type="GO" id="GO:0000166">
    <property type="term" value="F:nucleotide binding"/>
    <property type="evidence" value="ECO:0007669"/>
    <property type="project" value="InterPro"/>
</dbReference>
<dbReference type="InterPro" id="IPR043502">
    <property type="entry name" value="DNA/RNA_pol_sf"/>
</dbReference>
<evidence type="ECO:0000259" key="9">
    <source>
        <dbReference type="Pfam" id="PF03104"/>
    </source>
</evidence>
<dbReference type="EC" id="2.7.7.7" evidence="2"/>
<dbReference type="SUPFAM" id="SSF53098">
    <property type="entry name" value="Ribonuclease H-like"/>
    <property type="match status" value="1"/>
</dbReference>
<dbReference type="Pfam" id="PF03104">
    <property type="entry name" value="DNA_pol_B_exo1"/>
    <property type="match status" value="1"/>
</dbReference>
<dbReference type="SMART" id="SM00486">
    <property type="entry name" value="POLBc"/>
    <property type="match status" value="1"/>
</dbReference>
<sequence length="771" mass="87438">MLYGHDLTERIVALHPVGPGTMRVYRRTPEDAVTWEDERYHPFFLLDDIDLLKGFPRDRFQFQPLAGSNAYQWLVVFPDAGSYWDARRHIQQASDTQKERPDAIYFVGGPEQQYLMQTGRTLFKGMELHDLHRLQFDLEVYSERGFPQAEVPEHRIILVALSDNRGWSRVVGGPLMDEQSVLEETLELMRERDPDVIEGHNVFGFDLPYLAARCRRHGVPLALGRDGSEPRSFPSSMRFAERQIEFEAVEIAGRHIVDTLFQVMSFDVFSRDLPNYTLKGVAKYFGFAPEGRTYIEGEDIAQTWREDPQRLIDYALDDVIETAAIAEHLSGSTFYLTQMVPMPYGQCARSGPASKIESLFVRGYLHARHSVPRAEAGSQIVGGYTDVFMTGVVGPVVYADVESLYPSIMLNYGVQPRRDALGIFPRLLQRLTDLRFVTKRAMREASGENETRELDARQTAYKNIINSFYGNMGFGFAAFNDFAEADRVAATGQKLLRQIMALIRDRGGRIVEVDTDGVLFVPPPEAQSASGDAERAFVSALSEKMPEGIRIGFDGRFERMLSFKKKTYALLGYDGTLKVKGSSLVSRSTERFGRRFVRRAIELLLAEDVAALHALYLNHRQRIIAHDWDGVASFQRIETLKQPLARYERDVRDGKRNRPASYELAKQRAEATGEPVRIGDRIAFYIAGGGGRVFEAAKLASEWDPADPDEDTAHYIGRLDQFASKFSAFFETDHAFRQVFSEEDLFGFDARGIRLAVRERAPEDVTDDVPF</sequence>
<protein>
    <recommendedName>
        <fullName evidence="2">DNA-directed DNA polymerase</fullName>
        <ecNumber evidence="2">2.7.7.7</ecNumber>
    </recommendedName>
</protein>
<name>A0A259U3Z0_9BACT</name>
<dbReference type="Pfam" id="PF00136">
    <property type="entry name" value="DNA_pol_B"/>
    <property type="match status" value="1"/>
</dbReference>
<dbReference type="AlphaFoldDB" id="A0A259U3Z0"/>
<evidence type="ECO:0000313" key="10">
    <source>
        <dbReference type="EMBL" id="OZC04642.1"/>
    </source>
</evidence>
<dbReference type="InParanoid" id="A0A259U3Z0"/>
<dbReference type="FunCoup" id="A0A259U3Z0">
    <property type="interactions" value="287"/>
</dbReference>
<dbReference type="InterPro" id="IPR012337">
    <property type="entry name" value="RNaseH-like_sf"/>
</dbReference>
<dbReference type="PRINTS" id="PR00106">
    <property type="entry name" value="DNAPOLB"/>
</dbReference>
<feature type="domain" description="DNA-directed DNA polymerase family B multifunctional" evidence="8">
    <location>
        <begin position="420"/>
        <end position="689"/>
    </location>
</feature>
<keyword evidence="6" id="KW-0238">DNA-binding</keyword>
<dbReference type="InterPro" id="IPR006172">
    <property type="entry name" value="DNA-dir_DNA_pol_B"/>
</dbReference>
<keyword evidence="3" id="KW-0808">Transferase</keyword>
<keyword evidence="4" id="KW-0548">Nucleotidyltransferase</keyword>
<dbReference type="InterPro" id="IPR042087">
    <property type="entry name" value="DNA_pol_B_thumb"/>
</dbReference>
<dbReference type="PANTHER" id="PTHR10322">
    <property type="entry name" value="DNA POLYMERASE CATALYTIC SUBUNIT"/>
    <property type="match status" value="1"/>
</dbReference>
<evidence type="ECO:0000256" key="1">
    <source>
        <dbReference type="ARBA" id="ARBA00005755"/>
    </source>
</evidence>
<evidence type="ECO:0000256" key="3">
    <source>
        <dbReference type="ARBA" id="ARBA00022679"/>
    </source>
</evidence>
<evidence type="ECO:0000256" key="7">
    <source>
        <dbReference type="ARBA" id="ARBA00049244"/>
    </source>
</evidence>
<evidence type="ECO:0000256" key="2">
    <source>
        <dbReference type="ARBA" id="ARBA00012417"/>
    </source>
</evidence>
<dbReference type="Gene3D" id="3.30.420.10">
    <property type="entry name" value="Ribonuclease H-like superfamily/Ribonuclease H"/>
    <property type="match status" value="1"/>
</dbReference>
<dbReference type="Gene3D" id="3.90.1600.10">
    <property type="entry name" value="Palm domain of DNA polymerase"/>
    <property type="match status" value="1"/>
</dbReference>
<dbReference type="Gene3D" id="1.10.132.60">
    <property type="entry name" value="DNA polymerase family B, C-terminal domain"/>
    <property type="match status" value="1"/>
</dbReference>
<proteinExistence type="inferred from homology"/>
<comment type="catalytic activity">
    <reaction evidence="7">
        <text>DNA(n) + a 2'-deoxyribonucleoside 5'-triphosphate = DNA(n+1) + diphosphate</text>
        <dbReference type="Rhea" id="RHEA:22508"/>
        <dbReference type="Rhea" id="RHEA-COMP:17339"/>
        <dbReference type="Rhea" id="RHEA-COMP:17340"/>
        <dbReference type="ChEBI" id="CHEBI:33019"/>
        <dbReference type="ChEBI" id="CHEBI:61560"/>
        <dbReference type="ChEBI" id="CHEBI:173112"/>
        <dbReference type="EC" id="2.7.7.7"/>
    </reaction>
</comment>
<evidence type="ECO:0000259" key="8">
    <source>
        <dbReference type="Pfam" id="PF00136"/>
    </source>
</evidence>
<evidence type="ECO:0000256" key="4">
    <source>
        <dbReference type="ARBA" id="ARBA00022695"/>
    </source>
</evidence>
<evidence type="ECO:0000313" key="11">
    <source>
        <dbReference type="Proteomes" id="UP000216446"/>
    </source>
</evidence>
<keyword evidence="11" id="KW-1185">Reference proteome</keyword>
<comment type="similarity">
    <text evidence="1">Belongs to the DNA polymerase type-B family.</text>
</comment>
<dbReference type="Proteomes" id="UP000216446">
    <property type="component" value="Unassembled WGS sequence"/>
</dbReference>
<accession>A0A259U3Z0</accession>